<sequence length="77" mass="8490">MNKTSTWQNLKLFCAVVFPSLLGLIAALGVTELMHDYFPQQTFLTNCVGALIQTTGIGIGIYFGSTLEKQQDNVYQS</sequence>
<feature type="transmembrane region" description="Helical" evidence="1">
    <location>
        <begin position="43"/>
        <end position="63"/>
    </location>
</feature>
<organism evidence="2 3">
    <name type="scientific">Candidatus Uhrbacteria bacterium RIFOXYB2_FULL_45_11</name>
    <dbReference type="NCBI Taxonomy" id="1802421"/>
    <lineage>
        <taxon>Bacteria</taxon>
        <taxon>Candidatus Uhriibacteriota</taxon>
    </lineage>
</organism>
<gene>
    <name evidence="2" type="ORF">A2318_00780</name>
</gene>
<protein>
    <submittedName>
        <fullName evidence="2">Uncharacterized protein</fullName>
    </submittedName>
</protein>
<name>A0A1F7W195_9BACT</name>
<keyword evidence="1" id="KW-0472">Membrane</keyword>
<comment type="caution">
    <text evidence="2">The sequence shown here is derived from an EMBL/GenBank/DDBJ whole genome shotgun (WGS) entry which is preliminary data.</text>
</comment>
<proteinExistence type="predicted"/>
<evidence type="ECO:0000313" key="3">
    <source>
        <dbReference type="Proteomes" id="UP000177331"/>
    </source>
</evidence>
<feature type="transmembrane region" description="Helical" evidence="1">
    <location>
        <begin position="12"/>
        <end position="31"/>
    </location>
</feature>
<accession>A0A1F7W195</accession>
<evidence type="ECO:0000313" key="2">
    <source>
        <dbReference type="EMBL" id="OGL96562.1"/>
    </source>
</evidence>
<keyword evidence="1" id="KW-1133">Transmembrane helix</keyword>
<reference evidence="2 3" key="1">
    <citation type="journal article" date="2016" name="Nat. Commun.">
        <title>Thousands of microbial genomes shed light on interconnected biogeochemical processes in an aquifer system.</title>
        <authorList>
            <person name="Anantharaman K."/>
            <person name="Brown C.T."/>
            <person name="Hug L.A."/>
            <person name="Sharon I."/>
            <person name="Castelle C.J."/>
            <person name="Probst A.J."/>
            <person name="Thomas B.C."/>
            <person name="Singh A."/>
            <person name="Wilkins M.J."/>
            <person name="Karaoz U."/>
            <person name="Brodie E.L."/>
            <person name="Williams K.H."/>
            <person name="Hubbard S.S."/>
            <person name="Banfield J.F."/>
        </authorList>
    </citation>
    <scope>NUCLEOTIDE SEQUENCE [LARGE SCALE GENOMIC DNA]</scope>
</reference>
<evidence type="ECO:0000256" key="1">
    <source>
        <dbReference type="SAM" id="Phobius"/>
    </source>
</evidence>
<dbReference type="Proteomes" id="UP000177331">
    <property type="component" value="Unassembled WGS sequence"/>
</dbReference>
<dbReference type="EMBL" id="MGFD01000065">
    <property type="protein sequence ID" value="OGL96562.1"/>
    <property type="molecule type" value="Genomic_DNA"/>
</dbReference>
<keyword evidence="1" id="KW-0812">Transmembrane</keyword>
<dbReference type="AlphaFoldDB" id="A0A1F7W195"/>